<evidence type="ECO:0000259" key="4">
    <source>
        <dbReference type="PROSITE" id="PS50989"/>
    </source>
</evidence>
<dbReference type="InterPro" id="IPR051047">
    <property type="entry name" value="AccD/PCCB"/>
</dbReference>
<sequence>MSGIQEKKIHELVEKRKEARQAGGEKRVAEQHEKGKYTARERIAMLLDEGSFEEFDMFVTHRCTDFGMDPEKATLGDGVVTGHGTIGGRVVYVYSQDFTIYGGSLSYTCAQKICKVMDMALKNGAPVIGIIDSGGARIQEGVGSLVGYSEIFERNIKASGVVPQISMILGPCAGGAVYSPALTDFILMNKGTSNMFVTGPKVVKTVTGEQITAEALGGATMHSSKSGVASLVSETEEEAFAMVRELISYIPQNNLEDAPREVCNDRIDRLEESLNAIIPEDSNKPYDVMEVIHAVVDDGRFFEIHSNYAKNIVVGFARLDGMSVGIVANQPSVMAGVLDINASRKAARFVRFCDAFNIPLVTLVDVPGFLPGSGQEYGALIQHGAKLLFAYGEATVPKVTVILRKAYGGAYIVMSSKGLQGDVNYVWPSAEIAVMGPNGAIEILYGKELKALESEEVRKQFIAEKTAEYVEKFANPYTAARNGYVDDVIQPSNTRFRVVRALQMLQSKKDLMPPKKHTNLPL</sequence>
<comment type="caution">
    <text evidence="5">The sequence shown here is derived from an EMBL/GenBank/DDBJ whole genome shotgun (WGS) entry which is preliminary data.</text>
</comment>
<organism evidence="5 6">
    <name type="scientific">Candidatus [Bacteroides] periocalifornicus</name>
    <dbReference type="NCBI Taxonomy" id="1702214"/>
    <lineage>
        <taxon>Bacteria</taxon>
        <taxon>Pseudomonadati</taxon>
        <taxon>Bacteroidota</taxon>
    </lineage>
</organism>
<dbReference type="AlphaFoldDB" id="A0A0Q4B8N5"/>
<feature type="domain" description="CoA carboxyltransferase N-terminal" evidence="3">
    <location>
        <begin position="5"/>
        <end position="262"/>
    </location>
</feature>
<dbReference type="STRING" id="1702214.AL399_04450"/>
<keyword evidence="6" id="KW-1185">Reference proteome</keyword>
<dbReference type="PATRIC" id="fig|1702214.3.peg.1661"/>
<feature type="domain" description="CoA carboxyltransferase C-terminal" evidence="4">
    <location>
        <begin position="266"/>
        <end position="504"/>
    </location>
</feature>
<dbReference type="GO" id="GO:0003989">
    <property type="term" value="F:acetyl-CoA carboxylase activity"/>
    <property type="evidence" value="ECO:0007669"/>
    <property type="project" value="UniProtKB-ARBA"/>
</dbReference>
<dbReference type="GO" id="GO:0016740">
    <property type="term" value="F:transferase activity"/>
    <property type="evidence" value="ECO:0007669"/>
    <property type="project" value="UniProtKB-KW"/>
</dbReference>
<dbReference type="FunFam" id="3.90.226.10:FF:000016">
    <property type="entry name" value="Propionyl-CoA carboxylase, beta subunit"/>
    <property type="match status" value="1"/>
</dbReference>
<dbReference type="Pfam" id="PF01039">
    <property type="entry name" value="Carboxyl_trans"/>
    <property type="match status" value="1"/>
</dbReference>
<dbReference type="GO" id="GO:0015977">
    <property type="term" value="P:carbon fixation"/>
    <property type="evidence" value="ECO:0007669"/>
    <property type="project" value="UniProtKB-ARBA"/>
</dbReference>
<dbReference type="SUPFAM" id="SSF52096">
    <property type="entry name" value="ClpP/crotonase"/>
    <property type="match status" value="2"/>
</dbReference>
<dbReference type="GO" id="GO:0004658">
    <property type="term" value="F:propionyl-CoA carboxylase activity"/>
    <property type="evidence" value="ECO:0007669"/>
    <property type="project" value="UniProtKB-ARBA"/>
</dbReference>
<dbReference type="PANTHER" id="PTHR43842:SF2">
    <property type="entry name" value="PROPIONYL-COA CARBOXYLASE BETA CHAIN, MITOCHONDRIAL"/>
    <property type="match status" value="1"/>
</dbReference>
<accession>A0A0Q4B8N5</accession>
<evidence type="ECO:0000313" key="5">
    <source>
        <dbReference type="EMBL" id="KQM08986.1"/>
    </source>
</evidence>
<reference evidence="5" key="1">
    <citation type="submission" date="2015-08" db="EMBL/GenBank/DDBJ databases">
        <title>Candidatus Bacteriodes Periocalifornicus.</title>
        <authorList>
            <person name="McLean J.S."/>
            <person name="Kelley S."/>
        </authorList>
    </citation>
    <scope>NUCLEOTIDE SEQUENCE [LARGE SCALE GENOMIC DNA]</scope>
    <source>
        <strain evidence="5">12B</strain>
    </source>
</reference>
<protein>
    <recommendedName>
        <fullName evidence="2">Propionyl-CoA carboxylase beta chain</fullName>
    </recommendedName>
</protein>
<dbReference type="InterPro" id="IPR029045">
    <property type="entry name" value="ClpP/crotonase-like_dom_sf"/>
</dbReference>
<proteinExistence type="inferred from homology"/>
<evidence type="ECO:0000256" key="2">
    <source>
        <dbReference type="ARBA" id="ARBA00074538"/>
    </source>
</evidence>
<dbReference type="InterPro" id="IPR034733">
    <property type="entry name" value="AcCoA_carboxyl_beta"/>
</dbReference>
<dbReference type="PANTHER" id="PTHR43842">
    <property type="entry name" value="PROPIONYL-COA CARBOXYLASE BETA CHAIN"/>
    <property type="match status" value="1"/>
</dbReference>
<evidence type="ECO:0000259" key="3">
    <source>
        <dbReference type="PROSITE" id="PS50980"/>
    </source>
</evidence>
<dbReference type="InterPro" id="IPR011762">
    <property type="entry name" value="COA_CT_N"/>
</dbReference>
<dbReference type="GO" id="GO:0009317">
    <property type="term" value="C:acetyl-CoA carboxylase complex"/>
    <property type="evidence" value="ECO:0007669"/>
    <property type="project" value="UniProtKB-ARBA"/>
</dbReference>
<evidence type="ECO:0000313" key="6">
    <source>
        <dbReference type="Proteomes" id="UP000054172"/>
    </source>
</evidence>
<dbReference type="InterPro" id="IPR011763">
    <property type="entry name" value="COA_CT_C"/>
</dbReference>
<comment type="similarity">
    <text evidence="1">Belongs to the AccD/PCCB family.</text>
</comment>
<dbReference type="PROSITE" id="PS50989">
    <property type="entry name" value="COA_CT_CTER"/>
    <property type="match status" value="1"/>
</dbReference>
<evidence type="ECO:0000256" key="1">
    <source>
        <dbReference type="ARBA" id="ARBA00006102"/>
    </source>
</evidence>
<dbReference type="PROSITE" id="PS50980">
    <property type="entry name" value="COA_CT_NTER"/>
    <property type="match status" value="1"/>
</dbReference>
<dbReference type="Gene3D" id="3.90.226.10">
    <property type="entry name" value="2-enoyl-CoA Hydratase, Chain A, domain 1"/>
    <property type="match status" value="2"/>
</dbReference>
<name>A0A0Q4B8N5_9BACT</name>
<dbReference type="FunFam" id="3.90.226.10:FF:000017">
    <property type="entry name" value="Propionyl-CoA carboxylase subunit beta 5"/>
    <property type="match status" value="1"/>
</dbReference>
<dbReference type="EMBL" id="LIIK01000016">
    <property type="protein sequence ID" value="KQM08986.1"/>
    <property type="molecule type" value="Genomic_DNA"/>
</dbReference>
<gene>
    <name evidence="5" type="ORF">AL399_04450</name>
</gene>
<dbReference type="Proteomes" id="UP000054172">
    <property type="component" value="Unassembled WGS sequence"/>
</dbReference>